<accession>A0A7S3YWH5</accession>
<proteinExistence type="predicted"/>
<name>A0A7S3YWH5_9EUKA</name>
<sequence>METCRGAKRVRRRLADFLSSPTYVDTSLPQPLGTPSVPIHAEVKIPCIPKDMESLVDKLPPSWSVQLDCLDNAHIRASARGCLHDEERDGKPREERLSQMETISCEQLLNLVSTRR</sequence>
<gene>
    <name evidence="1" type="ORF">LGLO00237_LOCUS15658</name>
</gene>
<dbReference type="AlphaFoldDB" id="A0A7S3YWH5"/>
<protein>
    <submittedName>
        <fullName evidence="1">Uncharacterized protein</fullName>
    </submittedName>
</protein>
<dbReference type="EMBL" id="HBIV01021744">
    <property type="protein sequence ID" value="CAE0664055.1"/>
    <property type="molecule type" value="Transcribed_RNA"/>
</dbReference>
<evidence type="ECO:0000313" key="1">
    <source>
        <dbReference type="EMBL" id="CAE0664055.1"/>
    </source>
</evidence>
<organism evidence="1">
    <name type="scientific">Lotharella globosa</name>
    <dbReference type="NCBI Taxonomy" id="91324"/>
    <lineage>
        <taxon>Eukaryota</taxon>
        <taxon>Sar</taxon>
        <taxon>Rhizaria</taxon>
        <taxon>Cercozoa</taxon>
        <taxon>Chlorarachniophyceae</taxon>
        <taxon>Lotharella</taxon>
    </lineage>
</organism>
<reference evidence="1" key="1">
    <citation type="submission" date="2021-01" db="EMBL/GenBank/DDBJ databases">
        <authorList>
            <person name="Corre E."/>
            <person name="Pelletier E."/>
            <person name="Niang G."/>
            <person name="Scheremetjew M."/>
            <person name="Finn R."/>
            <person name="Kale V."/>
            <person name="Holt S."/>
            <person name="Cochrane G."/>
            <person name="Meng A."/>
            <person name="Brown T."/>
            <person name="Cohen L."/>
        </authorList>
    </citation>
    <scope>NUCLEOTIDE SEQUENCE</scope>
    <source>
        <strain evidence="1">CCCM811</strain>
    </source>
</reference>